<evidence type="ECO:0000256" key="3">
    <source>
        <dbReference type="ARBA" id="ARBA00023163"/>
    </source>
</evidence>
<dbReference type="CDD" id="cd06170">
    <property type="entry name" value="LuxR_C_like"/>
    <property type="match status" value="1"/>
</dbReference>
<evidence type="ECO:0000259" key="5">
    <source>
        <dbReference type="PROSITE" id="PS50043"/>
    </source>
</evidence>
<reference evidence="7" key="1">
    <citation type="journal article" date="2019" name="Int. J. Syst. Evol. Microbiol.">
        <title>The Global Catalogue of Microorganisms (GCM) 10K type strain sequencing project: providing services to taxonomists for standard genome sequencing and annotation.</title>
        <authorList>
            <consortium name="The Broad Institute Genomics Platform"/>
            <consortium name="The Broad Institute Genome Sequencing Center for Infectious Disease"/>
            <person name="Wu L."/>
            <person name="Ma J."/>
        </authorList>
    </citation>
    <scope>NUCLEOTIDE SEQUENCE [LARGE SCALE GENOMIC DNA]</scope>
    <source>
        <strain evidence="7">CGMCC 4.1622</strain>
    </source>
</reference>
<dbReference type="PANTHER" id="PTHR44688:SF16">
    <property type="entry name" value="DNA-BINDING TRANSCRIPTIONAL ACTIVATOR DEVR_DOSR"/>
    <property type="match status" value="1"/>
</dbReference>
<dbReference type="EMBL" id="JBHSOC010000035">
    <property type="protein sequence ID" value="MFC5643627.1"/>
    <property type="molecule type" value="Genomic_DNA"/>
</dbReference>
<evidence type="ECO:0000256" key="2">
    <source>
        <dbReference type="ARBA" id="ARBA00023125"/>
    </source>
</evidence>
<evidence type="ECO:0000256" key="4">
    <source>
        <dbReference type="SAM" id="MobiDB-lite"/>
    </source>
</evidence>
<gene>
    <name evidence="6" type="ORF">ACFPZF_19955</name>
</gene>
<dbReference type="PROSITE" id="PS50043">
    <property type="entry name" value="HTH_LUXR_2"/>
    <property type="match status" value="1"/>
</dbReference>
<dbReference type="PRINTS" id="PR00038">
    <property type="entry name" value="HTHLUXR"/>
</dbReference>
<dbReference type="RefSeq" id="WP_380231546.1">
    <property type="nucleotide sequence ID" value="NZ_JBHSOC010000035.1"/>
</dbReference>
<dbReference type="InterPro" id="IPR016032">
    <property type="entry name" value="Sig_transdc_resp-reg_C-effctor"/>
</dbReference>
<keyword evidence="3" id="KW-0804">Transcription</keyword>
<evidence type="ECO:0000313" key="7">
    <source>
        <dbReference type="Proteomes" id="UP001596066"/>
    </source>
</evidence>
<dbReference type="Proteomes" id="UP001596066">
    <property type="component" value="Unassembled WGS sequence"/>
</dbReference>
<evidence type="ECO:0000256" key="1">
    <source>
        <dbReference type="ARBA" id="ARBA00023015"/>
    </source>
</evidence>
<feature type="domain" description="HTH luxR-type" evidence="5">
    <location>
        <begin position="89"/>
        <end position="154"/>
    </location>
</feature>
<name>A0ABW0VCU4_9ACTN</name>
<dbReference type="Gene3D" id="1.10.10.10">
    <property type="entry name" value="Winged helix-like DNA-binding domain superfamily/Winged helix DNA-binding domain"/>
    <property type="match status" value="1"/>
</dbReference>
<dbReference type="Pfam" id="PF00196">
    <property type="entry name" value="GerE"/>
    <property type="match status" value="1"/>
</dbReference>
<accession>A0ABW0VCU4</accession>
<keyword evidence="1" id="KW-0805">Transcription regulation</keyword>
<dbReference type="InterPro" id="IPR000792">
    <property type="entry name" value="Tscrpt_reg_LuxR_C"/>
</dbReference>
<dbReference type="InterPro" id="IPR036388">
    <property type="entry name" value="WH-like_DNA-bd_sf"/>
</dbReference>
<comment type="caution">
    <text evidence="6">The sequence shown here is derived from an EMBL/GenBank/DDBJ whole genome shotgun (WGS) entry which is preliminary data.</text>
</comment>
<keyword evidence="2" id="KW-0238">DNA-binding</keyword>
<feature type="non-terminal residue" evidence="6">
    <location>
        <position position="1"/>
    </location>
</feature>
<feature type="region of interest" description="Disordered" evidence="4">
    <location>
        <begin position="72"/>
        <end position="99"/>
    </location>
</feature>
<sequence>PEVGRTPGAGDRALLVRAEASAATGHDAAAQRPFARALAVAQPDRLRRAFVEAGPWPAAYLRSRPGLGGPYGWLPAEFRPPQGPAGGAEPPPVEPLSEREQEVLRRVAELMSTVEVAADLHLSVNTVKTHLKSINRKLCTTRRADAVRRARRLRLL</sequence>
<organism evidence="6 7">
    <name type="scientific">Kitasatospora cinereorecta</name>
    <dbReference type="NCBI Taxonomy" id="285560"/>
    <lineage>
        <taxon>Bacteria</taxon>
        <taxon>Bacillati</taxon>
        <taxon>Actinomycetota</taxon>
        <taxon>Actinomycetes</taxon>
        <taxon>Kitasatosporales</taxon>
        <taxon>Streptomycetaceae</taxon>
        <taxon>Kitasatospora</taxon>
    </lineage>
</organism>
<dbReference type="PANTHER" id="PTHR44688">
    <property type="entry name" value="DNA-BINDING TRANSCRIPTIONAL ACTIVATOR DEVR_DOSR"/>
    <property type="match status" value="1"/>
</dbReference>
<protein>
    <submittedName>
        <fullName evidence="6">Response regulator transcription factor</fullName>
    </submittedName>
</protein>
<dbReference type="SUPFAM" id="SSF46894">
    <property type="entry name" value="C-terminal effector domain of the bipartite response regulators"/>
    <property type="match status" value="1"/>
</dbReference>
<proteinExistence type="predicted"/>
<keyword evidence="7" id="KW-1185">Reference proteome</keyword>
<evidence type="ECO:0000313" key="6">
    <source>
        <dbReference type="EMBL" id="MFC5643627.1"/>
    </source>
</evidence>
<dbReference type="SMART" id="SM00421">
    <property type="entry name" value="HTH_LUXR"/>
    <property type="match status" value="1"/>
</dbReference>